<organism evidence="1 2">
    <name type="scientific">Dentiscutata heterogama</name>
    <dbReference type="NCBI Taxonomy" id="1316150"/>
    <lineage>
        <taxon>Eukaryota</taxon>
        <taxon>Fungi</taxon>
        <taxon>Fungi incertae sedis</taxon>
        <taxon>Mucoromycota</taxon>
        <taxon>Glomeromycotina</taxon>
        <taxon>Glomeromycetes</taxon>
        <taxon>Diversisporales</taxon>
        <taxon>Gigasporaceae</taxon>
        <taxon>Dentiscutata</taxon>
    </lineage>
</organism>
<evidence type="ECO:0000313" key="2">
    <source>
        <dbReference type="Proteomes" id="UP000789702"/>
    </source>
</evidence>
<gene>
    <name evidence="1" type="ORF">DHETER_LOCUS4791</name>
</gene>
<dbReference type="EMBL" id="CAJVPU010004974">
    <property type="protein sequence ID" value="CAG8540703.1"/>
    <property type="molecule type" value="Genomic_DNA"/>
</dbReference>
<keyword evidence="2" id="KW-1185">Reference proteome</keyword>
<protein>
    <submittedName>
        <fullName evidence="1">10411_t:CDS:1</fullName>
    </submittedName>
</protein>
<evidence type="ECO:0000313" key="1">
    <source>
        <dbReference type="EMBL" id="CAG8540703.1"/>
    </source>
</evidence>
<accession>A0ACA9LN66</accession>
<comment type="caution">
    <text evidence="1">The sequence shown here is derived from an EMBL/GenBank/DDBJ whole genome shotgun (WGS) entry which is preliminary data.</text>
</comment>
<proteinExistence type="predicted"/>
<reference evidence="1" key="1">
    <citation type="submission" date="2021-06" db="EMBL/GenBank/DDBJ databases">
        <authorList>
            <person name="Kallberg Y."/>
            <person name="Tangrot J."/>
            <person name="Rosling A."/>
        </authorList>
    </citation>
    <scope>NUCLEOTIDE SEQUENCE</scope>
    <source>
        <strain evidence="1">IL203A</strain>
    </source>
</reference>
<name>A0ACA9LN66_9GLOM</name>
<sequence length="141" mass="15543">MHFSFLLNVLIIVAVPVASLLIGSSDHNLFKNALARAKCTKVLNAEVKCADCKYGCPGRNGFDKCSDCYTCKNCNKNIYGLGKSISAICTCEKCDCDRDSDYSCPQPTCNFWQWPWAHALVMIVFAMQNLSVVILNATLST</sequence>
<dbReference type="Proteomes" id="UP000789702">
    <property type="component" value="Unassembled WGS sequence"/>
</dbReference>